<geneLocation type="plasmid" evidence="4">
    <name>psj05684b</name>
</geneLocation>
<dbReference type="STRING" id="716928.GCA_000261485_03739"/>
<accession>A0A249PL85</accession>
<proteinExistence type="predicted"/>
<gene>
    <name evidence="3" type="ORF">SJ05684_b57110</name>
</gene>
<dbReference type="GO" id="GO:0020037">
    <property type="term" value="F:heme binding"/>
    <property type="evidence" value="ECO:0007669"/>
    <property type="project" value="InterPro"/>
</dbReference>
<protein>
    <submittedName>
        <fullName evidence="3">Methyl-accepting chemotaxis protein</fullName>
    </submittedName>
</protein>
<feature type="domain" description="Globin-sensor" evidence="2">
    <location>
        <begin position="23"/>
        <end position="186"/>
    </location>
</feature>
<dbReference type="InterPro" id="IPR009050">
    <property type="entry name" value="Globin-like_sf"/>
</dbReference>
<organism evidence="3 4">
    <name type="scientific">Sinorhizobium sojae CCBAU 05684</name>
    <dbReference type="NCBI Taxonomy" id="716928"/>
    <lineage>
        <taxon>Bacteria</taxon>
        <taxon>Pseudomonadati</taxon>
        <taxon>Pseudomonadota</taxon>
        <taxon>Alphaproteobacteria</taxon>
        <taxon>Hyphomicrobiales</taxon>
        <taxon>Rhizobiaceae</taxon>
        <taxon>Sinorhizobium/Ensifer group</taxon>
        <taxon>Sinorhizobium</taxon>
    </lineage>
</organism>
<dbReference type="InterPro" id="IPR039379">
    <property type="entry name" value="Protoglobin_sensor_dom"/>
</dbReference>
<dbReference type="InterPro" id="IPR012292">
    <property type="entry name" value="Globin/Proto"/>
</dbReference>
<dbReference type="CDD" id="cd01068">
    <property type="entry name" value="globin_sensor"/>
    <property type="match status" value="1"/>
</dbReference>
<sequence>MTASSRHTEMSHPPGDRGGRKQQDIGGRLQFMQLDANSCASIRTLKSLVERELPVGLDKFYAQLRQSPEVKRFFSSEEHIARAKGAQMGHWTNISNGDFGDDYVQKIRTIGTVHARIGLEPQWYIGGYAIILDHLITAAVEQNYGKGGMFSKPAMKTGDFAKALASLVKAVMLDMDLAISVYIDEAEIAKKRLRRRRSSPSADWYAAVSARPWPRSLPRM</sequence>
<dbReference type="GO" id="GO:0019825">
    <property type="term" value="F:oxygen binding"/>
    <property type="evidence" value="ECO:0007669"/>
    <property type="project" value="InterPro"/>
</dbReference>
<dbReference type="InterPro" id="IPR044398">
    <property type="entry name" value="Globin-sensor_dom"/>
</dbReference>
<dbReference type="eggNOG" id="COG1017">
    <property type="taxonomic scope" value="Bacteria"/>
</dbReference>
<dbReference type="Gene3D" id="1.10.490.10">
    <property type="entry name" value="Globins"/>
    <property type="match status" value="1"/>
</dbReference>
<evidence type="ECO:0000259" key="2">
    <source>
        <dbReference type="Pfam" id="PF11563"/>
    </source>
</evidence>
<dbReference type="AlphaFoldDB" id="A0A249PL85"/>
<dbReference type="SUPFAM" id="SSF46458">
    <property type="entry name" value="Globin-like"/>
    <property type="match status" value="1"/>
</dbReference>
<dbReference type="KEGG" id="esj:SJ05684_b57110"/>
<dbReference type="Proteomes" id="UP000217211">
    <property type="component" value="Plasmid pSJ05684b"/>
</dbReference>
<keyword evidence="4" id="KW-1185">Reference proteome</keyword>
<keyword evidence="3" id="KW-0614">Plasmid</keyword>
<feature type="region of interest" description="Disordered" evidence="1">
    <location>
        <begin position="1"/>
        <end position="23"/>
    </location>
</feature>
<dbReference type="Pfam" id="PF11563">
    <property type="entry name" value="Protoglobin"/>
    <property type="match status" value="1"/>
</dbReference>
<reference evidence="3 4" key="1">
    <citation type="submission" date="2017-08" db="EMBL/GenBank/DDBJ databases">
        <title>Multipartite genome sequences of Sinorhizobium species nodulating soybeans.</title>
        <authorList>
            <person name="Tian C.F."/>
        </authorList>
    </citation>
    <scope>NUCLEOTIDE SEQUENCE [LARGE SCALE GENOMIC DNA]</scope>
    <source>
        <strain evidence="3 4">CCBAU 05684</strain>
        <plasmid evidence="4">psj05684b</plasmid>
    </source>
</reference>
<evidence type="ECO:0000256" key="1">
    <source>
        <dbReference type="SAM" id="MobiDB-lite"/>
    </source>
</evidence>
<name>A0A249PL85_9HYPH</name>
<evidence type="ECO:0000313" key="4">
    <source>
        <dbReference type="Proteomes" id="UP000217211"/>
    </source>
</evidence>
<evidence type="ECO:0000313" key="3">
    <source>
        <dbReference type="EMBL" id="ASY66693.1"/>
    </source>
</evidence>
<dbReference type="EMBL" id="CP023068">
    <property type="protein sequence ID" value="ASY66693.1"/>
    <property type="molecule type" value="Genomic_DNA"/>
</dbReference>